<accession>A0A8J3N561</accession>
<protein>
    <submittedName>
        <fullName evidence="1">Uncharacterized protein</fullName>
    </submittedName>
</protein>
<name>A0A8J3N561_9CHLR</name>
<evidence type="ECO:0000313" key="2">
    <source>
        <dbReference type="Proteomes" id="UP000597444"/>
    </source>
</evidence>
<evidence type="ECO:0000313" key="1">
    <source>
        <dbReference type="EMBL" id="GHO98754.1"/>
    </source>
</evidence>
<dbReference type="AlphaFoldDB" id="A0A8J3N561"/>
<reference evidence="1" key="1">
    <citation type="submission" date="2020-10" db="EMBL/GenBank/DDBJ databases">
        <title>Taxonomic study of unclassified bacteria belonging to the class Ktedonobacteria.</title>
        <authorList>
            <person name="Yabe S."/>
            <person name="Wang C.M."/>
            <person name="Zheng Y."/>
            <person name="Sakai Y."/>
            <person name="Cavaletti L."/>
            <person name="Monciardini P."/>
            <person name="Donadio S."/>
        </authorList>
    </citation>
    <scope>NUCLEOTIDE SEQUENCE</scope>
    <source>
        <strain evidence="1">ID150040</strain>
    </source>
</reference>
<sequence>MRWVLHCASWLMRPEIAHYVVQTAQELADLLGISLAQVHEEKKTPNQQASFFPFFCSFSSIR</sequence>
<dbReference type="EMBL" id="BNJK01000002">
    <property type="protein sequence ID" value="GHO98754.1"/>
    <property type="molecule type" value="Genomic_DNA"/>
</dbReference>
<keyword evidence="2" id="KW-1185">Reference proteome</keyword>
<gene>
    <name evidence="1" type="ORF">KSF_088020</name>
</gene>
<organism evidence="1 2">
    <name type="scientific">Reticulibacter mediterranei</name>
    <dbReference type="NCBI Taxonomy" id="2778369"/>
    <lineage>
        <taxon>Bacteria</taxon>
        <taxon>Bacillati</taxon>
        <taxon>Chloroflexota</taxon>
        <taxon>Ktedonobacteria</taxon>
        <taxon>Ktedonobacterales</taxon>
        <taxon>Reticulibacteraceae</taxon>
        <taxon>Reticulibacter</taxon>
    </lineage>
</organism>
<dbReference type="Proteomes" id="UP000597444">
    <property type="component" value="Unassembled WGS sequence"/>
</dbReference>
<comment type="caution">
    <text evidence="1">The sequence shown here is derived from an EMBL/GenBank/DDBJ whole genome shotgun (WGS) entry which is preliminary data.</text>
</comment>
<proteinExistence type="predicted"/>